<name>U9T344_RHIID</name>
<proteinExistence type="predicted"/>
<accession>U9T344</accession>
<reference evidence="1" key="1">
    <citation type="submission" date="2013-07" db="EMBL/GenBank/DDBJ databases">
        <title>The genome of an arbuscular mycorrhizal fungus provides insights into the evolution of the oldest plant symbiosis.</title>
        <authorList>
            <consortium name="DOE Joint Genome Institute"/>
            <person name="Tisserant E."/>
            <person name="Malbreil M."/>
            <person name="Kuo A."/>
            <person name="Kohler A."/>
            <person name="Symeonidi A."/>
            <person name="Balestrini R."/>
            <person name="Charron P."/>
            <person name="Duensing N."/>
            <person name="Frei-dit-Frey N."/>
            <person name="Gianinazzi-Pearson V."/>
            <person name="Gilbert B."/>
            <person name="Handa Y."/>
            <person name="Hijri M."/>
            <person name="Kaul R."/>
            <person name="Kawaguchi M."/>
            <person name="Krajinski F."/>
            <person name="Lammers P."/>
            <person name="Lapierre D."/>
            <person name="Masclaux F.G."/>
            <person name="Murat C."/>
            <person name="Morin E."/>
            <person name="Ndikumana S."/>
            <person name="Pagni M."/>
            <person name="Petitpierre D."/>
            <person name="Requena N."/>
            <person name="Rosikiewicz P."/>
            <person name="Riley R."/>
            <person name="Saito K."/>
            <person name="San Clemente H."/>
            <person name="Shapiro H."/>
            <person name="van Tuinen D."/>
            <person name="Becard G."/>
            <person name="Bonfante P."/>
            <person name="Paszkowski U."/>
            <person name="Shachar-Hill Y."/>
            <person name="Young J.P."/>
            <person name="Sanders I.R."/>
            <person name="Henrissat B."/>
            <person name="Rensing S.A."/>
            <person name="Grigoriev I.V."/>
            <person name="Corradi N."/>
            <person name="Roux C."/>
            <person name="Martin F."/>
        </authorList>
    </citation>
    <scope>NUCLEOTIDE SEQUENCE</scope>
    <source>
        <strain evidence="1">DAOM 197198</strain>
    </source>
</reference>
<sequence>MGYNCDVTTVTKRLRDKFSSFLFMLLSIRKLCRIMLNNVLLISSHDFTKFTIKAKLSLTISKEFSDYHIIHILYNWSDNRVLIQNLNFMQPSAVGGASLA</sequence>
<evidence type="ECO:0000313" key="1">
    <source>
        <dbReference type="EMBL" id="ESA01797.1"/>
    </source>
</evidence>
<dbReference type="EMBL" id="KI296200">
    <property type="protein sequence ID" value="ESA01797.1"/>
    <property type="molecule type" value="Genomic_DNA"/>
</dbReference>
<protein>
    <submittedName>
        <fullName evidence="1">Uncharacterized protein</fullName>
    </submittedName>
</protein>
<gene>
    <name evidence="1" type="ORF">GLOINDRAFT_86717</name>
</gene>
<dbReference type="AlphaFoldDB" id="U9T344"/>
<organism evidence="1">
    <name type="scientific">Rhizophagus irregularis (strain DAOM 181602 / DAOM 197198 / MUCL 43194)</name>
    <name type="common">Arbuscular mycorrhizal fungus</name>
    <name type="synonym">Glomus intraradices</name>
    <dbReference type="NCBI Taxonomy" id="747089"/>
    <lineage>
        <taxon>Eukaryota</taxon>
        <taxon>Fungi</taxon>
        <taxon>Fungi incertae sedis</taxon>
        <taxon>Mucoromycota</taxon>
        <taxon>Glomeromycotina</taxon>
        <taxon>Glomeromycetes</taxon>
        <taxon>Glomerales</taxon>
        <taxon>Glomeraceae</taxon>
        <taxon>Rhizophagus</taxon>
    </lineage>
</organism>
<dbReference type="HOGENOM" id="CLU_2307539_0_0_1"/>